<feature type="transmembrane region" description="Helical" evidence="1">
    <location>
        <begin position="110"/>
        <end position="134"/>
    </location>
</feature>
<dbReference type="Pfam" id="PF12679">
    <property type="entry name" value="ABC2_membrane_2"/>
    <property type="match status" value="1"/>
</dbReference>
<dbReference type="PANTHER" id="PTHR37305:SF1">
    <property type="entry name" value="MEMBRANE PROTEIN"/>
    <property type="match status" value="1"/>
</dbReference>
<reference evidence="2 3" key="1">
    <citation type="journal article" date="2015" name="Int. J. Syst. Evol. Microbiol.">
        <title>Complete genome sequence of Salinicoccus halodurans H3B36, isolated from the Qaidam Basin in China.</title>
        <authorList>
            <person name="Jiang K."/>
            <person name="Xue Y."/>
            <person name="Ma Y."/>
        </authorList>
    </citation>
    <scope>NUCLEOTIDE SEQUENCE [LARGE SCALE GENOMIC DNA]</scope>
    <source>
        <strain evidence="2 3">H3B36</strain>
    </source>
</reference>
<feature type="transmembrane region" description="Helical" evidence="1">
    <location>
        <begin position="24"/>
        <end position="42"/>
    </location>
</feature>
<proteinExistence type="predicted"/>
<accession>A0ABN4G195</accession>
<dbReference type="PANTHER" id="PTHR37305">
    <property type="entry name" value="INTEGRAL MEMBRANE PROTEIN-RELATED"/>
    <property type="match status" value="1"/>
</dbReference>
<name>A0ABN4G195_9STAP</name>
<reference evidence="3" key="2">
    <citation type="submission" date="2015-04" db="EMBL/GenBank/DDBJ databases">
        <title>Complete genome sequence of Salinicoccus halodurans strain H3B36, isolated from the Qaidam basin of China.</title>
        <authorList>
            <person name="Ma Y."/>
            <person name="Jiang K."/>
            <person name="Xue Y."/>
        </authorList>
    </citation>
    <scope>NUCLEOTIDE SEQUENCE [LARGE SCALE GENOMIC DNA]</scope>
    <source>
        <strain evidence="3">H3B36</strain>
    </source>
</reference>
<evidence type="ECO:0000313" key="2">
    <source>
        <dbReference type="EMBL" id="AKG73128.1"/>
    </source>
</evidence>
<dbReference type="Proteomes" id="UP000034029">
    <property type="component" value="Chromosome"/>
</dbReference>
<dbReference type="EMBL" id="CP011366">
    <property type="protein sequence ID" value="AKG73128.1"/>
    <property type="molecule type" value="Genomic_DNA"/>
</dbReference>
<keyword evidence="3" id="KW-1185">Reference proteome</keyword>
<feature type="transmembrane region" description="Helical" evidence="1">
    <location>
        <begin position="290"/>
        <end position="310"/>
    </location>
</feature>
<evidence type="ECO:0000256" key="1">
    <source>
        <dbReference type="SAM" id="Phobius"/>
    </source>
</evidence>
<feature type="transmembrane region" description="Helical" evidence="1">
    <location>
        <begin position="155"/>
        <end position="181"/>
    </location>
</feature>
<protein>
    <submittedName>
        <fullName evidence="2">ABC transporter permease</fullName>
    </submittedName>
</protein>
<organism evidence="2 3">
    <name type="scientific">Salinicoccus halodurans</name>
    <dbReference type="NCBI Taxonomy" id="407035"/>
    <lineage>
        <taxon>Bacteria</taxon>
        <taxon>Bacillati</taxon>
        <taxon>Bacillota</taxon>
        <taxon>Bacilli</taxon>
        <taxon>Bacillales</taxon>
        <taxon>Staphylococcaceae</taxon>
        <taxon>Salinicoccus</taxon>
    </lineage>
</organism>
<gene>
    <name evidence="2" type="ORF">AAT16_02190</name>
</gene>
<keyword evidence="1" id="KW-1133">Transmembrane helix</keyword>
<sequence>MSLANIFGLIWNEVSKIYIQKSTWIMYIFLAVLIIAVAAITATTDGANKEYGEDWQEELQTENEALTEEMQEEEFLVDMNTQKIEMNQYHMDNGIKPVSYDAWQFVIENAMLSSVISLLTIIVAGGIVANEFRWGTIKQLLIRPISRTVILLSKYIAVLIFALITLAFLLILSWITGALFFGVAGGNPELVIRNSEGIASVTAIGEVISGYGFKLVNLFMMATFAFMISSIFRNSALAIGMAVFLMMAGTSIVQFFADKVWSKFILFANTDLTIYDSQIGPVREEMTMGFSIGVLVVYWIIFILASWLVFTRRDVAGQ</sequence>
<evidence type="ECO:0000313" key="3">
    <source>
        <dbReference type="Proteomes" id="UP000034029"/>
    </source>
</evidence>
<feature type="transmembrane region" description="Helical" evidence="1">
    <location>
        <begin position="236"/>
        <end position="257"/>
    </location>
</feature>
<keyword evidence="1" id="KW-0472">Membrane</keyword>
<keyword evidence="1" id="KW-0812">Transmembrane</keyword>